<evidence type="ECO:0000256" key="1">
    <source>
        <dbReference type="ARBA" id="ARBA00010883"/>
    </source>
</evidence>
<evidence type="ECO:0000256" key="2">
    <source>
        <dbReference type="SAM" id="Coils"/>
    </source>
</evidence>
<feature type="compositionally biased region" description="Basic and acidic residues" evidence="3">
    <location>
        <begin position="315"/>
        <end position="326"/>
    </location>
</feature>
<feature type="compositionally biased region" description="Basic and acidic residues" evidence="3">
    <location>
        <begin position="631"/>
        <end position="640"/>
    </location>
</feature>
<keyword evidence="4" id="KW-1133">Transmembrane helix</keyword>
<dbReference type="InterPro" id="IPR001683">
    <property type="entry name" value="PX_dom"/>
</dbReference>
<feature type="domain" description="PX" evidence="6">
    <location>
        <begin position="863"/>
        <end position="981"/>
    </location>
</feature>
<evidence type="ECO:0000313" key="9">
    <source>
        <dbReference type="Proteomes" id="UP000799538"/>
    </source>
</evidence>
<evidence type="ECO:0000259" key="5">
    <source>
        <dbReference type="PROSITE" id="PS50132"/>
    </source>
</evidence>
<dbReference type="Pfam" id="PF02194">
    <property type="entry name" value="PXA"/>
    <property type="match status" value="1"/>
</dbReference>
<dbReference type="SUPFAM" id="SSF48097">
    <property type="entry name" value="Regulator of G-protein signaling, RGS"/>
    <property type="match status" value="1"/>
</dbReference>
<reference evidence="9" key="1">
    <citation type="journal article" date="2020" name="Stud. Mycol.">
        <title>101 Dothideomycetes genomes: A test case for predicting lifestyles and emergence of pathogens.</title>
        <authorList>
            <person name="Haridas S."/>
            <person name="Albert R."/>
            <person name="Binder M."/>
            <person name="Bloem J."/>
            <person name="LaButti K."/>
            <person name="Salamov A."/>
            <person name="Andreopoulos B."/>
            <person name="Baker S."/>
            <person name="Barry K."/>
            <person name="Bills G."/>
            <person name="Bluhm B."/>
            <person name="Cannon C."/>
            <person name="Castanera R."/>
            <person name="Culley D."/>
            <person name="Daum C."/>
            <person name="Ezra D."/>
            <person name="Gonzalez J."/>
            <person name="Henrissat B."/>
            <person name="Kuo A."/>
            <person name="Liang C."/>
            <person name="Lipzen A."/>
            <person name="Lutzoni F."/>
            <person name="Magnuson J."/>
            <person name="Mondo S."/>
            <person name="Nolan M."/>
            <person name="Ohm R."/>
            <person name="Pangilinan J."/>
            <person name="Park H.-J."/>
            <person name="Ramirez L."/>
            <person name="Alfaro M."/>
            <person name="Sun H."/>
            <person name="Tritt A."/>
            <person name="Yoshinaga Y."/>
            <person name="Zwiers L.-H."/>
            <person name="Turgeon B."/>
            <person name="Goodwin S."/>
            <person name="Spatafora J."/>
            <person name="Crous P."/>
            <person name="Grigoriev I."/>
        </authorList>
    </citation>
    <scope>NUCLEOTIDE SEQUENCE [LARGE SCALE GENOMIC DNA]</scope>
    <source>
        <strain evidence="9">CECT 20119</strain>
    </source>
</reference>
<feature type="compositionally biased region" description="Basic and acidic residues" evidence="3">
    <location>
        <begin position="671"/>
        <end position="690"/>
    </location>
</feature>
<dbReference type="InterPro" id="IPR036305">
    <property type="entry name" value="RGS_sf"/>
</dbReference>
<dbReference type="Pfam" id="PF00615">
    <property type="entry name" value="RGS"/>
    <property type="match status" value="1"/>
</dbReference>
<keyword evidence="2" id="KW-0175">Coiled coil</keyword>
<dbReference type="PANTHER" id="PTHR22775">
    <property type="entry name" value="SORTING NEXIN"/>
    <property type="match status" value="1"/>
</dbReference>
<feature type="compositionally biased region" description="Basic and acidic residues" evidence="3">
    <location>
        <begin position="573"/>
        <end position="583"/>
    </location>
</feature>
<dbReference type="Gene3D" id="3.30.1520.10">
    <property type="entry name" value="Phox-like domain"/>
    <property type="match status" value="1"/>
</dbReference>
<sequence>MGLERKHVIGAGIAILVSWLLLTSALPSLRWIPHAFLTGFLASILLVAYIVFTTVRTIDHGISRTAPRAIPAFVATTAWKKEKAELERRSRYNSRKILPKQKKLSDRIDVLLGLVTDTFISTWFTHISSKSLFQNEVDRAIRDAVANIQARVVELDFIEIVVMRIVPIITDHMQEFYTAERLVRGKNLTRDMTESEELDLAIAGKYKDGRLHKAAALAFSDTKLMQQAHVRKCIEKILPLVLAEDMQTSPAVTTLIREIVSCAVLANVFNVLADPDMWNQIFENFGRSILQDRKNVRKLRAALDEHAPVSPKSPRRQDYPRLRPHDNERQFERFIRALRKTPTLAEARRHRSDITSQIRKGVDSEAQQDPMYLRRLDAGRRILDQRIALLSTHDASVPRPAVTSHGSTNSLDDHNIHAQATLKDVLHNASGLSYFMEFMDRRQKMRLVQFWIIVDGFRYPLEEDTHESSVTLQEKTSYEGSDRMDIRVIRDTYLNSPELKMLPASKQAVDAYVDAGKASDIHLYVRARRAILKAQTAAYEEMREQHFEAFKRSDLFYKWSAAEAPQSPFPSRKSSEANTERVKFSKVPLQPPQRHSSANTNPHRKEPELRRAVMSSSDLQSRAKQSLSENLARRSVDDNASRPLFDDDVEDERMTRSVPSLTGFESDNDSVDTRPEDSSKVVDALQKELNDIMDEPEKDLAVSDPNIRSTRSEDSPRPSLDMFQPHSSRSGVKPSIASLGLIAGPSNNGVFTQDLFADEQEHYLEDEREDPGEKPIEDDIHEAAPGDLGLTEAIDVLSNDIDRLIAQENIVDSLTKKAELTNNAAELRILRKSKQSLQREIRRKEMQKQQYVIQESDNSLFGRAVISIKSIMVGKEEDGHEYAIYVIEVRKQAGDQMPAAAWTVARRYSEFHELNKRLRARFESVRNMEFPRRQTLFTLQKDFLQRRRVALERYLRSLLLIPAICRSRELRAFLSQSAITTSNGDGTKMDQGDFVTRIYNSVSDGMEEFLGNLPVLDQLTVAGQNLISAASAQINGSIPATLDAPLSSSSPVVSAEAEAEINAFEDREAEPFVKPISDLFLETFELQKGNSWLRGRAVVVVLHQLLGGTVERKVRDTVRSMTDEASLVRYLDMVKDLMWPGGQLRQSPPIRTAAEKLRSRKEANLVLMSLIPDMAGSVVGRANAQGASRKLAALLNNQRLNTHLIMTIFDEIISIIFPEAQTR</sequence>
<dbReference type="SUPFAM" id="SSF64268">
    <property type="entry name" value="PX domain"/>
    <property type="match status" value="1"/>
</dbReference>
<protein>
    <submittedName>
        <fullName evidence="8">Putative intermediate filament protein</fullName>
    </submittedName>
</protein>
<dbReference type="SMART" id="SM00312">
    <property type="entry name" value="PX"/>
    <property type="match status" value="1"/>
</dbReference>
<evidence type="ECO:0000259" key="6">
    <source>
        <dbReference type="PROSITE" id="PS50195"/>
    </source>
</evidence>
<comment type="similarity">
    <text evidence="1">Belongs to the sorting nexin family.</text>
</comment>
<keyword evidence="4" id="KW-0472">Membrane</keyword>
<dbReference type="Pfam" id="PF08628">
    <property type="entry name" value="Nexin_C"/>
    <property type="match status" value="1"/>
</dbReference>
<feature type="region of interest" description="Disordered" evidence="3">
    <location>
        <begin position="565"/>
        <end position="731"/>
    </location>
</feature>
<gene>
    <name evidence="8" type="ORF">BDZ85DRAFT_262590</name>
</gene>
<feature type="transmembrane region" description="Helical" evidence="4">
    <location>
        <begin position="7"/>
        <end position="25"/>
    </location>
</feature>
<dbReference type="Proteomes" id="UP000799538">
    <property type="component" value="Unassembled WGS sequence"/>
</dbReference>
<accession>A0A6A6GB88</accession>
<feature type="transmembrane region" description="Helical" evidence="4">
    <location>
        <begin position="31"/>
        <end position="52"/>
    </location>
</feature>
<dbReference type="AlphaFoldDB" id="A0A6A6GB88"/>
<feature type="coiled-coil region" evidence="2">
    <location>
        <begin position="820"/>
        <end position="854"/>
    </location>
</feature>
<dbReference type="PROSITE" id="PS50195">
    <property type="entry name" value="PX"/>
    <property type="match status" value="1"/>
</dbReference>
<evidence type="ECO:0000313" key="8">
    <source>
        <dbReference type="EMBL" id="KAF2222868.1"/>
    </source>
</evidence>
<dbReference type="SMART" id="SM00315">
    <property type="entry name" value="RGS"/>
    <property type="match status" value="1"/>
</dbReference>
<dbReference type="GO" id="GO:0035091">
    <property type="term" value="F:phosphatidylinositol binding"/>
    <property type="evidence" value="ECO:0007669"/>
    <property type="project" value="InterPro"/>
</dbReference>
<name>A0A6A6GB88_9PEZI</name>
<feature type="domain" description="RGS" evidence="5">
    <location>
        <begin position="421"/>
        <end position="560"/>
    </location>
</feature>
<dbReference type="InterPro" id="IPR044926">
    <property type="entry name" value="RGS_subdomain_2"/>
</dbReference>
<dbReference type="PROSITE" id="PS50132">
    <property type="entry name" value="RGS"/>
    <property type="match status" value="1"/>
</dbReference>
<dbReference type="Pfam" id="PF00787">
    <property type="entry name" value="PX"/>
    <property type="match status" value="1"/>
</dbReference>
<feature type="region of interest" description="Disordered" evidence="3">
    <location>
        <begin position="302"/>
        <end position="326"/>
    </location>
</feature>
<dbReference type="InterPro" id="IPR003114">
    <property type="entry name" value="Phox_assoc"/>
</dbReference>
<organism evidence="8 9">
    <name type="scientific">Elsinoe ampelina</name>
    <dbReference type="NCBI Taxonomy" id="302913"/>
    <lineage>
        <taxon>Eukaryota</taxon>
        <taxon>Fungi</taxon>
        <taxon>Dikarya</taxon>
        <taxon>Ascomycota</taxon>
        <taxon>Pezizomycotina</taxon>
        <taxon>Dothideomycetes</taxon>
        <taxon>Dothideomycetidae</taxon>
        <taxon>Myriangiales</taxon>
        <taxon>Elsinoaceae</taxon>
        <taxon>Elsinoe</taxon>
    </lineage>
</organism>
<keyword evidence="4" id="KW-0812">Transmembrane</keyword>
<dbReference type="PANTHER" id="PTHR22775:SF3">
    <property type="entry name" value="SORTING NEXIN-13"/>
    <property type="match status" value="1"/>
</dbReference>
<dbReference type="InterPro" id="IPR016137">
    <property type="entry name" value="RGS"/>
</dbReference>
<dbReference type="CDD" id="cd06876">
    <property type="entry name" value="PX_MDM1p"/>
    <property type="match status" value="1"/>
</dbReference>
<evidence type="ECO:0000259" key="7">
    <source>
        <dbReference type="PROSITE" id="PS51207"/>
    </source>
</evidence>
<feature type="compositionally biased region" description="Polar residues" evidence="3">
    <location>
        <begin position="614"/>
        <end position="629"/>
    </location>
</feature>
<evidence type="ECO:0000256" key="4">
    <source>
        <dbReference type="SAM" id="Phobius"/>
    </source>
</evidence>
<dbReference type="PROSITE" id="PS51207">
    <property type="entry name" value="PXA"/>
    <property type="match status" value="1"/>
</dbReference>
<keyword evidence="9" id="KW-1185">Reference proteome</keyword>
<dbReference type="SMART" id="SM00313">
    <property type="entry name" value="PXA"/>
    <property type="match status" value="1"/>
</dbReference>
<dbReference type="Gene3D" id="1.10.167.10">
    <property type="entry name" value="Regulator of G-protein Signalling 4, domain 2"/>
    <property type="match status" value="1"/>
</dbReference>
<dbReference type="InterPro" id="IPR036871">
    <property type="entry name" value="PX_dom_sf"/>
</dbReference>
<feature type="domain" description="PXA" evidence="7">
    <location>
        <begin position="101"/>
        <end position="289"/>
    </location>
</feature>
<dbReference type="OrthoDB" id="120967at2759"/>
<dbReference type="InterPro" id="IPR013937">
    <property type="entry name" value="Sorting_nexin_C"/>
</dbReference>
<dbReference type="EMBL" id="ML992507">
    <property type="protein sequence ID" value="KAF2222868.1"/>
    <property type="molecule type" value="Genomic_DNA"/>
</dbReference>
<feature type="transmembrane region" description="Helical" evidence="4">
    <location>
        <begin position="108"/>
        <end position="126"/>
    </location>
</feature>
<proteinExistence type="inferred from homology"/>
<evidence type="ECO:0000256" key="3">
    <source>
        <dbReference type="SAM" id="MobiDB-lite"/>
    </source>
</evidence>